<accession>A0A4P6YW84</accession>
<evidence type="ECO:0000313" key="2">
    <source>
        <dbReference type="Proteomes" id="UP000292886"/>
    </source>
</evidence>
<name>A0A4P6YW84_9LACO</name>
<dbReference type="CDD" id="cd16018">
    <property type="entry name" value="Enpp"/>
    <property type="match status" value="1"/>
</dbReference>
<evidence type="ECO:0000313" key="1">
    <source>
        <dbReference type="EMBL" id="QBO37112.1"/>
    </source>
</evidence>
<sequence>MTKTNNRLVVVSFDAMGAEDIAEHLDLMPNVAQLIEQGTHVQKVTGIYPTLTYPSHTTIGTGVYPNRHGIINNTKVQPERGDAPDWYWYAKDIKVPTIFDLAHKAGLKSAAFLWPVQAKAPINWNIAEIFPNRIWTNQYLVSFSASSPYFAFDMNRRFGHLRNGIQQPNLDDFITAAAVDTLIKKQPDLTAIHLVDMDSHRHKYGVRSAEAYAALARLDHRLGELIEATKTAGTYAHTNFIVLGDHFQIDVHSMIHFNQLFEAKGWLTQDAKQHIAKDWRVMAKTTDGSTYVYVRDATLIAEVKAAISSLEGIEMVKSPAELEAWHVNEQATLMVEAQNGYYFTDELNRPAVVETVNRDDISEPDRYRAVHGFYPAKPDYQTTLVLAGPDVAHTIIPAAKLVDEAPTMAALLGLHFENQLDGHALTEALKTEDN</sequence>
<organism evidence="1 2">
    <name type="scientific">Periweissella cryptocerci</name>
    <dbReference type="NCBI Taxonomy" id="2506420"/>
    <lineage>
        <taxon>Bacteria</taxon>
        <taxon>Bacillati</taxon>
        <taxon>Bacillota</taxon>
        <taxon>Bacilli</taxon>
        <taxon>Lactobacillales</taxon>
        <taxon>Lactobacillaceae</taxon>
        <taxon>Periweissella</taxon>
    </lineage>
</organism>
<dbReference type="PANTHER" id="PTHR10151:SF120">
    <property type="entry name" value="BIS(5'-ADENOSYL)-TRIPHOSPHATASE"/>
    <property type="match status" value="1"/>
</dbReference>
<keyword evidence="2" id="KW-1185">Reference proteome</keyword>
<dbReference type="Proteomes" id="UP000292886">
    <property type="component" value="Chromosome"/>
</dbReference>
<dbReference type="EMBL" id="CP037940">
    <property type="protein sequence ID" value="QBO37112.1"/>
    <property type="molecule type" value="Genomic_DNA"/>
</dbReference>
<dbReference type="InterPro" id="IPR002591">
    <property type="entry name" value="Phosphodiest/P_Trfase"/>
</dbReference>
<dbReference type="InterPro" id="IPR017850">
    <property type="entry name" value="Alkaline_phosphatase_core_sf"/>
</dbReference>
<dbReference type="PANTHER" id="PTHR10151">
    <property type="entry name" value="ECTONUCLEOTIDE PYROPHOSPHATASE/PHOSPHODIESTERASE"/>
    <property type="match status" value="1"/>
</dbReference>
<reference evidence="2" key="1">
    <citation type="submission" date="2019-03" db="EMBL/GenBank/DDBJ databases">
        <title>Weissella sp. 26KH-42 Genome sequencing.</title>
        <authorList>
            <person name="Heo J."/>
            <person name="Kim S.-J."/>
            <person name="Kim J.-S."/>
            <person name="Hong S.-B."/>
            <person name="Kwon S.-W."/>
        </authorList>
    </citation>
    <scope>NUCLEOTIDE SEQUENCE [LARGE SCALE GENOMIC DNA]</scope>
    <source>
        <strain evidence="2">26KH-42</strain>
    </source>
</reference>
<dbReference type="GO" id="GO:0016787">
    <property type="term" value="F:hydrolase activity"/>
    <property type="evidence" value="ECO:0007669"/>
    <property type="project" value="UniProtKB-ARBA"/>
</dbReference>
<dbReference type="SUPFAM" id="SSF53649">
    <property type="entry name" value="Alkaline phosphatase-like"/>
    <property type="match status" value="1"/>
</dbReference>
<dbReference type="Pfam" id="PF01663">
    <property type="entry name" value="Phosphodiest"/>
    <property type="match status" value="1"/>
</dbReference>
<dbReference type="RefSeq" id="WP_133364189.1">
    <property type="nucleotide sequence ID" value="NZ_CP037940.1"/>
</dbReference>
<dbReference type="Gene3D" id="3.40.720.10">
    <property type="entry name" value="Alkaline Phosphatase, subunit A"/>
    <property type="match status" value="1"/>
</dbReference>
<dbReference type="KEGG" id="wei:EQG49_11930"/>
<proteinExistence type="predicted"/>
<dbReference type="AlphaFoldDB" id="A0A4P6YW84"/>
<gene>
    <name evidence="1" type="ORF">EQG49_11930</name>
</gene>
<dbReference type="OrthoDB" id="9779418at2"/>
<protein>
    <submittedName>
        <fullName evidence="1">Alkaline phosphatase family protein</fullName>
    </submittedName>
</protein>